<evidence type="ECO:0000256" key="1">
    <source>
        <dbReference type="SAM" id="SignalP"/>
    </source>
</evidence>
<evidence type="ECO:0000313" key="3">
    <source>
        <dbReference type="Proteomes" id="UP001642540"/>
    </source>
</evidence>
<keyword evidence="3" id="KW-1185">Reference proteome</keyword>
<feature type="chain" id="PRO_5047397360" evidence="1">
    <location>
        <begin position="29"/>
        <end position="99"/>
    </location>
</feature>
<sequence>MGYKSFLGVFLVPSILFVAILLLESGNAAPNLDQQQFNEIMEDRKDEICMGGGFDFDTVPLEFKEFIVVFIQEFRKTYCNGIDLVAREDLDYLSPEYND</sequence>
<protein>
    <submittedName>
        <fullName evidence="2">Uncharacterized protein</fullName>
    </submittedName>
</protein>
<dbReference type="Proteomes" id="UP001642540">
    <property type="component" value="Unassembled WGS sequence"/>
</dbReference>
<keyword evidence="1" id="KW-0732">Signal</keyword>
<gene>
    <name evidence="2" type="ORF">ODALV1_LOCUS27371</name>
</gene>
<dbReference type="EMBL" id="CAXLJM020000124">
    <property type="protein sequence ID" value="CAL8138461.1"/>
    <property type="molecule type" value="Genomic_DNA"/>
</dbReference>
<comment type="caution">
    <text evidence="2">The sequence shown here is derived from an EMBL/GenBank/DDBJ whole genome shotgun (WGS) entry which is preliminary data.</text>
</comment>
<accession>A0ABP1RXS8</accession>
<evidence type="ECO:0000313" key="2">
    <source>
        <dbReference type="EMBL" id="CAL8138461.1"/>
    </source>
</evidence>
<proteinExistence type="predicted"/>
<reference evidence="2 3" key="1">
    <citation type="submission" date="2024-08" db="EMBL/GenBank/DDBJ databases">
        <authorList>
            <person name="Cucini C."/>
            <person name="Frati F."/>
        </authorList>
    </citation>
    <scope>NUCLEOTIDE SEQUENCE [LARGE SCALE GENOMIC DNA]</scope>
</reference>
<feature type="signal peptide" evidence="1">
    <location>
        <begin position="1"/>
        <end position="28"/>
    </location>
</feature>
<organism evidence="2 3">
    <name type="scientific">Orchesella dallaii</name>
    <dbReference type="NCBI Taxonomy" id="48710"/>
    <lineage>
        <taxon>Eukaryota</taxon>
        <taxon>Metazoa</taxon>
        <taxon>Ecdysozoa</taxon>
        <taxon>Arthropoda</taxon>
        <taxon>Hexapoda</taxon>
        <taxon>Collembola</taxon>
        <taxon>Entomobryomorpha</taxon>
        <taxon>Entomobryoidea</taxon>
        <taxon>Orchesellidae</taxon>
        <taxon>Orchesellinae</taxon>
        <taxon>Orchesella</taxon>
    </lineage>
</organism>
<name>A0ABP1RXS8_9HEXA</name>